<keyword evidence="3" id="KW-0378">Hydrolase</keyword>
<evidence type="ECO:0000256" key="5">
    <source>
        <dbReference type="ARBA" id="ARBA00023049"/>
    </source>
</evidence>
<keyword evidence="5" id="KW-0482">Metalloprotease</keyword>
<keyword evidence="2" id="KW-0479">Metal-binding</keyword>
<sequence length="467" mass="49868" precursor="true">MMLQRGRPVRRGALVLCLSVCAVLYAHSASTAAGLEVPSSWHGVRTGASGDAFDNVYDSLPDHDHDEVPSAEFRVGDRWVSTTTFGSTGVRGNPVTITWGFVDDGTTVVGSEGSSPSNLIAMLNTQYGGGRRGIESAPWFHLFEEAFGRWSELSGITYVYEPNDGGATLNNTTTPRGQLGVYPDVRIGGHSIDGASGSNTLAYNYFPDHGDMVIDTDNSAFYGNSQFNSRRLRNVLMHEAGHGLGFNHLESSDSGQLMEPFISTSFDGPQIDDILAAHRNYGDVLEKNGGNDSLRSPTPVGLLPAGDIWRIGVDGATSVVSSSQTDFVSIDGRTDLDFYSFRVAQPVEMALTLTQVGRTYMEGPQDGAQNLLDTSRLNPLEITLFGDDAAGGLIQLAAGLPRGDVLEFITDVVLFPGQDYFFRVNGTVDNVQLYQLSLSLTATAVPEPASLAAALLLSAGGIARRAA</sequence>
<evidence type="ECO:0000256" key="1">
    <source>
        <dbReference type="ARBA" id="ARBA00022670"/>
    </source>
</evidence>
<evidence type="ECO:0000313" key="9">
    <source>
        <dbReference type="Proteomes" id="UP000317421"/>
    </source>
</evidence>
<organism evidence="8 9">
    <name type="scientific">Botrimarina colliarenosi</name>
    <dbReference type="NCBI Taxonomy" id="2528001"/>
    <lineage>
        <taxon>Bacteria</taxon>
        <taxon>Pseudomonadati</taxon>
        <taxon>Planctomycetota</taxon>
        <taxon>Planctomycetia</taxon>
        <taxon>Pirellulales</taxon>
        <taxon>Lacipirellulaceae</taxon>
        <taxon>Botrimarina</taxon>
    </lineage>
</organism>
<keyword evidence="4" id="KW-0862">Zinc</keyword>
<dbReference type="GO" id="GO:0031012">
    <property type="term" value="C:extracellular matrix"/>
    <property type="evidence" value="ECO:0007669"/>
    <property type="project" value="InterPro"/>
</dbReference>
<accession>A0A5C6AIB3</accession>
<dbReference type="SUPFAM" id="SSF55486">
    <property type="entry name" value="Metalloproteases ('zincins'), catalytic domain"/>
    <property type="match status" value="1"/>
</dbReference>
<keyword evidence="6" id="KW-0732">Signal</keyword>
<feature type="chain" id="PRO_5022914169" evidence="6">
    <location>
        <begin position="29"/>
        <end position="467"/>
    </location>
</feature>
<dbReference type="InterPro" id="IPR024079">
    <property type="entry name" value="MetalloPept_cat_dom_sf"/>
</dbReference>
<evidence type="ECO:0000256" key="4">
    <source>
        <dbReference type="ARBA" id="ARBA00022833"/>
    </source>
</evidence>
<evidence type="ECO:0000313" key="8">
    <source>
        <dbReference type="EMBL" id="TWT99217.1"/>
    </source>
</evidence>
<dbReference type="GO" id="GO:0004222">
    <property type="term" value="F:metalloendopeptidase activity"/>
    <property type="evidence" value="ECO:0007669"/>
    <property type="project" value="InterPro"/>
</dbReference>
<dbReference type="Proteomes" id="UP000317421">
    <property type="component" value="Unassembled WGS sequence"/>
</dbReference>
<dbReference type="Pfam" id="PF00413">
    <property type="entry name" value="Peptidase_M10"/>
    <property type="match status" value="1"/>
</dbReference>
<proteinExistence type="predicted"/>
<evidence type="ECO:0000259" key="7">
    <source>
        <dbReference type="Pfam" id="PF00413"/>
    </source>
</evidence>
<keyword evidence="1" id="KW-0645">Protease</keyword>
<evidence type="ECO:0000256" key="3">
    <source>
        <dbReference type="ARBA" id="ARBA00022801"/>
    </source>
</evidence>
<evidence type="ECO:0000256" key="2">
    <source>
        <dbReference type="ARBA" id="ARBA00022723"/>
    </source>
</evidence>
<dbReference type="AlphaFoldDB" id="A0A5C6AIB3"/>
<keyword evidence="9" id="KW-1185">Reference proteome</keyword>
<dbReference type="PANTHER" id="PTHR10201:SF323">
    <property type="entry name" value="MATRIX METALLOPROTEINASE-21"/>
    <property type="match status" value="1"/>
</dbReference>
<evidence type="ECO:0000256" key="6">
    <source>
        <dbReference type="SAM" id="SignalP"/>
    </source>
</evidence>
<dbReference type="Gene3D" id="3.40.390.10">
    <property type="entry name" value="Collagenase (Catalytic Domain)"/>
    <property type="match status" value="1"/>
</dbReference>
<feature type="signal peptide" evidence="6">
    <location>
        <begin position="1"/>
        <end position="28"/>
    </location>
</feature>
<comment type="caution">
    <text evidence="8">The sequence shown here is derived from an EMBL/GenBank/DDBJ whole genome shotgun (WGS) entry which is preliminary data.</text>
</comment>
<protein>
    <submittedName>
        <fullName evidence="8">Matrixin</fullName>
    </submittedName>
</protein>
<dbReference type="GO" id="GO:0008270">
    <property type="term" value="F:zinc ion binding"/>
    <property type="evidence" value="ECO:0007669"/>
    <property type="project" value="InterPro"/>
</dbReference>
<feature type="domain" description="Peptidase M10 metallopeptidase" evidence="7">
    <location>
        <begin position="142"/>
        <end position="281"/>
    </location>
</feature>
<dbReference type="GO" id="GO:0006508">
    <property type="term" value="P:proteolysis"/>
    <property type="evidence" value="ECO:0007669"/>
    <property type="project" value="UniProtKB-KW"/>
</dbReference>
<dbReference type="InterPro" id="IPR001818">
    <property type="entry name" value="Pept_M10_metallopeptidase"/>
</dbReference>
<name>A0A5C6AIB3_9BACT</name>
<gene>
    <name evidence="8" type="ORF">Pla108_01520</name>
</gene>
<dbReference type="OrthoDB" id="247526at2"/>
<dbReference type="PANTHER" id="PTHR10201">
    <property type="entry name" value="MATRIX METALLOPROTEINASE"/>
    <property type="match status" value="1"/>
</dbReference>
<reference evidence="8 9" key="1">
    <citation type="submission" date="2019-02" db="EMBL/GenBank/DDBJ databases">
        <title>Deep-cultivation of Planctomycetes and their phenomic and genomic characterization uncovers novel biology.</title>
        <authorList>
            <person name="Wiegand S."/>
            <person name="Jogler M."/>
            <person name="Boedeker C."/>
            <person name="Pinto D."/>
            <person name="Vollmers J."/>
            <person name="Rivas-Marin E."/>
            <person name="Kohn T."/>
            <person name="Peeters S.H."/>
            <person name="Heuer A."/>
            <person name="Rast P."/>
            <person name="Oberbeckmann S."/>
            <person name="Bunk B."/>
            <person name="Jeske O."/>
            <person name="Meyerdierks A."/>
            <person name="Storesund J.E."/>
            <person name="Kallscheuer N."/>
            <person name="Luecker S."/>
            <person name="Lage O.M."/>
            <person name="Pohl T."/>
            <person name="Merkel B.J."/>
            <person name="Hornburger P."/>
            <person name="Mueller R.-W."/>
            <person name="Bruemmer F."/>
            <person name="Labrenz M."/>
            <person name="Spormann A.M."/>
            <person name="Op Den Camp H."/>
            <person name="Overmann J."/>
            <person name="Amann R."/>
            <person name="Jetten M.S.M."/>
            <person name="Mascher T."/>
            <person name="Medema M.H."/>
            <person name="Devos D.P."/>
            <person name="Kaster A.-K."/>
            <person name="Ovreas L."/>
            <person name="Rohde M."/>
            <person name="Galperin M.Y."/>
            <person name="Jogler C."/>
        </authorList>
    </citation>
    <scope>NUCLEOTIDE SEQUENCE [LARGE SCALE GENOMIC DNA]</scope>
    <source>
        <strain evidence="8 9">Pla108</strain>
    </source>
</reference>
<dbReference type="EMBL" id="SJPR01000001">
    <property type="protein sequence ID" value="TWT99217.1"/>
    <property type="molecule type" value="Genomic_DNA"/>
</dbReference>